<keyword evidence="8 9" id="KW-0788">Thiol protease</keyword>
<feature type="active site" evidence="9 11">
    <location>
        <position position="142"/>
    </location>
</feature>
<evidence type="ECO:0000256" key="10">
    <source>
        <dbReference type="PROSITE-ProRule" id="PRU10076"/>
    </source>
</evidence>
<dbReference type="HAMAP" id="MF_00417">
    <property type="entry name" value="Pyrrolid_peptidase"/>
    <property type="match status" value="1"/>
</dbReference>
<evidence type="ECO:0000256" key="6">
    <source>
        <dbReference type="ARBA" id="ARBA00022670"/>
    </source>
</evidence>
<dbReference type="GO" id="GO:0005829">
    <property type="term" value="C:cytosol"/>
    <property type="evidence" value="ECO:0007669"/>
    <property type="project" value="InterPro"/>
</dbReference>
<dbReference type="PROSITE" id="PS01334">
    <property type="entry name" value="PYRASE_CYS"/>
    <property type="match status" value="1"/>
</dbReference>
<evidence type="ECO:0000256" key="7">
    <source>
        <dbReference type="ARBA" id="ARBA00022801"/>
    </source>
</evidence>
<dbReference type="PROSITE" id="PS01333">
    <property type="entry name" value="PYRASE_GLU"/>
    <property type="match status" value="1"/>
</dbReference>
<reference evidence="12 13" key="1">
    <citation type="submission" date="2019-07" db="EMBL/GenBank/DDBJ databases">
        <authorList>
            <person name="Park Y.J."/>
            <person name="Jeong S.E."/>
            <person name="Jung H.S."/>
        </authorList>
    </citation>
    <scope>NUCLEOTIDE SEQUENCE [LARGE SCALE GENOMIC DNA]</scope>
    <source>
        <strain evidence="13">P16(2019)</strain>
    </source>
</reference>
<dbReference type="NCBIfam" id="NF009676">
    <property type="entry name" value="PRK13197.1"/>
    <property type="match status" value="1"/>
</dbReference>
<dbReference type="InterPro" id="IPR016125">
    <property type="entry name" value="Peptidase_C15-like"/>
</dbReference>
<comment type="catalytic activity">
    <reaction evidence="1 9 10">
        <text>Release of an N-terminal pyroglutamyl group from a polypeptide, the second amino acid generally not being Pro.</text>
        <dbReference type="EC" id="3.4.19.3"/>
    </reaction>
</comment>
<evidence type="ECO:0000256" key="11">
    <source>
        <dbReference type="PROSITE-ProRule" id="PRU10077"/>
    </source>
</evidence>
<comment type="subcellular location">
    <subcellularLocation>
        <location evidence="3 9">Cytoplasm</location>
    </subcellularLocation>
</comment>
<dbReference type="InterPro" id="IPR000816">
    <property type="entry name" value="Peptidase_C15"/>
</dbReference>
<keyword evidence="13" id="KW-1185">Reference proteome</keyword>
<dbReference type="AlphaFoldDB" id="A0A554A3U3"/>
<keyword evidence="7 9" id="KW-0378">Hydrolase</keyword>
<proteinExistence type="inferred from homology"/>
<dbReference type="InterPro" id="IPR029762">
    <property type="entry name" value="PGP-I_bact-type"/>
</dbReference>
<evidence type="ECO:0000313" key="12">
    <source>
        <dbReference type="EMBL" id="TSB48350.1"/>
    </source>
</evidence>
<organism evidence="12 13">
    <name type="scientific">Alkalicoccobacillus porphyridii</name>
    <dbReference type="NCBI Taxonomy" id="2597270"/>
    <lineage>
        <taxon>Bacteria</taxon>
        <taxon>Bacillati</taxon>
        <taxon>Bacillota</taxon>
        <taxon>Bacilli</taxon>
        <taxon>Bacillales</taxon>
        <taxon>Bacillaceae</taxon>
        <taxon>Alkalicoccobacillus</taxon>
    </lineage>
</organism>
<dbReference type="CDD" id="cd00501">
    <property type="entry name" value="Peptidase_C15"/>
    <property type="match status" value="1"/>
</dbReference>
<dbReference type="SUPFAM" id="SSF53182">
    <property type="entry name" value="Pyrrolidone carboxyl peptidase (pyroglutamate aminopeptidase)"/>
    <property type="match status" value="1"/>
</dbReference>
<dbReference type="InterPro" id="IPR033694">
    <property type="entry name" value="PGPEP1_Cys_AS"/>
</dbReference>
<dbReference type="PRINTS" id="PR00706">
    <property type="entry name" value="PYROGLUPTASE"/>
</dbReference>
<evidence type="ECO:0000256" key="3">
    <source>
        <dbReference type="ARBA" id="ARBA00004496"/>
    </source>
</evidence>
<sequence length="203" mass="22133">MKTLLLTGFKPFLDHSSNPTEKIVAQLDQETIGGYYIQGKVLPVAFDESYQALAEAEKEIQPDAVLMLGLAAGRTNITPERIAINIQGGAVDNKGVTPEDEPIVTDGPAGYFSTLPIQAFVDALHKHQLPATISNTAGTYLCNKVMYCMLHDLEKRGSSLPAGFVHIPFSHEMSMGQSKQPSLAYRDLEEAVRIMIKTLSEKG</sequence>
<evidence type="ECO:0000256" key="2">
    <source>
        <dbReference type="ARBA" id="ARBA00002280"/>
    </source>
</evidence>
<dbReference type="PIRSF" id="PIRSF015592">
    <property type="entry name" value="Prld-crbxl_pptds"/>
    <property type="match status" value="1"/>
</dbReference>
<dbReference type="Proteomes" id="UP000318521">
    <property type="component" value="Unassembled WGS sequence"/>
</dbReference>
<dbReference type="RefSeq" id="WP_143846695.1">
    <property type="nucleotide sequence ID" value="NZ_VLXZ01000001.1"/>
</dbReference>
<protein>
    <recommendedName>
        <fullName evidence="9">Pyrrolidone-carboxylate peptidase</fullName>
        <ecNumber evidence="9">3.4.19.3</ecNumber>
    </recommendedName>
    <alternativeName>
        <fullName evidence="9">5-oxoprolyl-peptidase</fullName>
    </alternativeName>
    <alternativeName>
        <fullName evidence="9">Pyroglutamyl-peptidase I</fullName>
        <shortName evidence="9">PGP-I</shortName>
        <shortName evidence="9">Pyrase</shortName>
    </alternativeName>
</protein>
<dbReference type="GO" id="GO:0006508">
    <property type="term" value="P:proteolysis"/>
    <property type="evidence" value="ECO:0007669"/>
    <property type="project" value="UniProtKB-KW"/>
</dbReference>
<comment type="subunit">
    <text evidence="9">Homotetramer.</text>
</comment>
<dbReference type="InterPro" id="IPR036440">
    <property type="entry name" value="Peptidase_C15-like_sf"/>
</dbReference>
<comment type="similarity">
    <text evidence="4 9">Belongs to the peptidase C15 family.</text>
</comment>
<dbReference type="PANTHER" id="PTHR23402:SF1">
    <property type="entry name" value="PYROGLUTAMYL-PEPTIDASE I"/>
    <property type="match status" value="1"/>
</dbReference>
<dbReference type="Gene3D" id="3.40.630.20">
    <property type="entry name" value="Peptidase C15, pyroglutamyl peptidase I-like"/>
    <property type="match status" value="1"/>
</dbReference>
<dbReference type="InterPro" id="IPR033693">
    <property type="entry name" value="PGPEP1_Glu_AS"/>
</dbReference>
<dbReference type="EMBL" id="VLXZ01000001">
    <property type="protein sequence ID" value="TSB48350.1"/>
    <property type="molecule type" value="Genomic_DNA"/>
</dbReference>
<dbReference type="GO" id="GO:0016920">
    <property type="term" value="F:pyroglutamyl-peptidase activity"/>
    <property type="evidence" value="ECO:0007669"/>
    <property type="project" value="UniProtKB-UniRule"/>
</dbReference>
<name>A0A554A3U3_9BACI</name>
<evidence type="ECO:0000256" key="9">
    <source>
        <dbReference type="HAMAP-Rule" id="MF_00417"/>
    </source>
</evidence>
<evidence type="ECO:0000313" key="13">
    <source>
        <dbReference type="Proteomes" id="UP000318521"/>
    </source>
</evidence>
<dbReference type="OrthoDB" id="9779738at2"/>
<evidence type="ECO:0000256" key="8">
    <source>
        <dbReference type="ARBA" id="ARBA00022807"/>
    </source>
</evidence>
<keyword evidence="5 9" id="KW-0963">Cytoplasm</keyword>
<dbReference type="EC" id="3.4.19.3" evidence="9"/>
<evidence type="ECO:0000256" key="5">
    <source>
        <dbReference type="ARBA" id="ARBA00022490"/>
    </source>
</evidence>
<keyword evidence="6 9" id="KW-0645">Protease</keyword>
<dbReference type="PANTHER" id="PTHR23402">
    <property type="entry name" value="PROTEASE FAMILY C15 PYROGLUTAMYL-PEPTIDASE I-RELATED"/>
    <property type="match status" value="1"/>
</dbReference>
<dbReference type="Pfam" id="PF01470">
    <property type="entry name" value="Peptidase_C15"/>
    <property type="match status" value="1"/>
</dbReference>
<gene>
    <name evidence="9" type="primary">pcp</name>
    <name evidence="12" type="ORF">FN960_02005</name>
</gene>
<feature type="active site" evidence="9 10">
    <location>
        <position position="80"/>
    </location>
</feature>
<evidence type="ECO:0000256" key="1">
    <source>
        <dbReference type="ARBA" id="ARBA00001770"/>
    </source>
</evidence>
<comment type="function">
    <text evidence="2 9">Removes 5-oxoproline from various penultimate amino acid residues except L-proline.</text>
</comment>
<evidence type="ECO:0000256" key="4">
    <source>
        <dbReference type="ARBA" id="ARBA00006641"/>
    </source>
</evidence>
<comment type="caution">
    <text evidence="12">The sequence shown here is derived from an EMBL/GenBank/DDBJ whole genome shotgun (WGS) entry which is preliminary data.</text>
</comment>
<accession>A0A554A3U3</accession>
<feature type="active site" evidence="9">
    <location>
        <position position="166"/>
    </location>
</feature>